<accession>A0A8S1Q881</accession>
<sequence>MIFCNRFSFLFNRNNISSFLIDFKLEFLFFNQNSCIKSSILNNVIPLLIIHIITTIHTKFFEDQQFYICKQIIRLQLSRQIYKIFVMDNILNHKQWKYNRN</sequence>
<gene>
    <name evidence="1" type="ORF">PSON_ATCC_30995.1.T0990007</name>
</gene>
<evidence type="ECO:0000313" key="2">
    <source>
        <dbReference type="Proteomes" id="UP000692954"/>
    </source>
</evidence>
<name>A0A8S1Q881_9CILI</name>
<keyword evidence="2" id="KW-1185">Reference proteome</keyword>
<protein>
    <submittedName>
        <fullName evidence="1">Uncharacterized protein</fullName>
    </submittedName>
</protein>
<dbReference type="AlphaFoldDB" id="A0A8S1Q881"/>
<comment type="caution">
    <text evidence="1">The sequence shown here is derived from an EMBL/GenBank/DDBJ whole genome shotgun (WGS) entry which is preliminary data.</text>
</comment>
<reference evidence="1" key="1">
    <citation type="submission" date="2021-01" db="EMBL/GenBank/DDBJ databases">
        <authorList>
            <consortium name="Genoscope - CEA"/>
            <person name="William W."/>
        </authorList>
    </citation>
    <scope>NUCLEOTIDE SEQUENCE</scope>
</reference>
<organism evidence="1 2">
    <name type="scientific">Paramecium sonneborni</name>
    <dbReference type="NCBI Taxonomy" id="65129"/>
    <lineage>
        <taxon>Eukaryota</taxon>
        <taxon>Sar</taxon>
        <taxon>Alveolata</taxon>
        <taxon>Ciliophora</taxon>
        <taxon>Intramacronucleata</taxon>
        <taxon>Oligohymenophorea</taxon>
        <taxon>Peniculida</taxon>
        <taxon>Parameciidae</taxon>
        <taxon>Paramecium</taxon>
    </lineage>
</organism>
<dbReference type="Proteomes" id="UP000692954">
    <property type="component" value="Unassembled WGS sequence"/>
</dbReference>
<evidence type="ECO:0000313" key="1">
    <source>
        <dbReference type="EMBL" id="CAD8111702.1"/>
    </source>
</evidence>
<dbReference type="EMBL" id="CAJJDN010000099">
    <property type="protein sequence ID" value="CAD8111702.1"/>
    <property type="molecule type" value="Genomic_DNA"/>
</dbReference>
<proteinExistence type="predicted"/>